<dbReference type="GO" id="GO:0006366">
    <property type="term" value="P:transcription by RNA polymerase II"/>
    <property type="evidence" value="ECO:0000318"/>
    <property type="project" value="GO_Central"/>
</dbReference>
<evidence type="ECO:0000256" key="2">
    <source>
        <dbReference type="ARBA" id="ARBA00008296"/>
    </source>
</evidence>
<evidence type="ECO:0000256" key="4">
    <source>
        <dbReference type="SAM" id="MobiDB-lite"/>
    </source>
</evidence>
<comment type="subcellular location">
    <subcellularLocation>
        <location evidence="1">Midbody</location>
    </subcellularLocation>
</comment>
<evidence type="ECO:0000256" key="1">
    <source>
        <dbReference type="ARBA" id="ARBA00004214"/>
    </source>
</evidence>
<feature type="domain" description="Coiled-coil" evidence="5">
    <location>
        <begin position="115"/>
        <end position="200"/>
    </location>
</feature>
<dbReference type="EMBL" id="DS469533">
    <property type="protein sequence ID" value="EDO45700.1"/>
    <property type="molecule type" value="Genomic_DNA"/>
</dbReference>
<dbReference type="GO" id="GO:0005634">
    <property type="term" value="C:nucleus"/>
    <property type="evidence" value="ECO:0000318"/>
    <property type="project" value="GO_Central"/>
</dbReference>
<evidence type="ECO:0000313" key="6">
    <source>
        <dbReference type="EMBL" id="EDO45700.1"/>
    </source>
</evidence>
<dbReference type="HOGENOM" id="CLU_069723_0_1_1"/>
<name>A7RS85_NEMVE</name>
<dbReference type="PANTHER" id="PTHR21680">
    <property type="entry name" value="COILED-COIL DOMAIN-CONTAINING PROTEIN 124"/>
    <property type="match status" value="1"/>
</dbReference>
<dbReference type="InterPro" id="IPR010422">
    <property type="entry name" value="Ccdc124/Oxs1"/>
</dbReference>
<feature type="compositionally biased region" description="Basic and acidic residues" evidence="4">
    <location>
        <begin position="87"/>
        <end position="110"/>
    </location>
</feature>
<accession>A7RS85</accession>
<dbReference type="eggNOG" id="KOG3223">
    <property type="taxonomic scope" value="Eukaryota"/>
</dbReference>
<dbReference type="InterPro" id="IPR054414">
    <property type="entry name" value="Ccdc124/Oxs1_C"/>
</dbReference>
<feature type="compositionally biased region" description="Polar residues" evidence="4">
    <location>
        <begin position="70"/>
        <end position="86"/>
    </location>
</feature>
<organism evidence="6 7">
    <name type="scientific">Nematostella vectensis</name>
    <name type="common">Starlet sea anemone</name>
    <dbReference type="NCBI Taxonomy" id="45351"/>
    <lineage>
        <taxon>Eukaryota</taxon>
        <taxon>Metazoa</taxon>
        <taxon>Cnidaria</taxon>
        <taxon>Anthozoa</taxon>
        <taxon>Hexacorallia</taxon>
        <taxon>Actiniaria</taxon>
        <taxon>Edwardsiidae</taxon>
        <taxon>Nematostella</taxon>
    </lineage>
</organism>
<sequence length="210" mass="24325">MEEGNMGQRPLMGTPIKQIGLDTPIEHIHIVTTFEFCCYWEQQEKKRLEALERKNAARQMLEEEEKSLKGKTSNSSAKMTRAQITEHQAKLAAEQEKLQKQKQQETIHDEPLEENPNQKMAELLEAEGAVEARSVEEAIATLSVEQKIEKHPEKRLKAAYAEFEERELPRLKQENPNLRLSQLKQMLRKDWMKSPENPLNAAHLAYNAKQ</sequence>
<dbReference type="PANTHER" id="PTHR21680:SF0">
    <property type="entry name" value="COILED-COIL DOMAIN-CONTAINING PROTEIN 124"/>
    <property type="match status" value="1"/>
</dbReference>
<reference evidence="6 7" key="1">
    <citation type="journal article" date="2007" name="Science">
        <title>Sea anemone genome reveals ancestral eumetazoan gene repertoire and genomic organization.</title>
        <authorList>
            <person name="Putnam N.H."/>
            <person name="Srivastava M."/>
            <person name="Hellsten U."/>
            <person name="Dirks B."/>
            <person name="Chapman J."/>
            <person name="Salamov A."/>
            <person name="Terry A."/>
            <person name="Shapiro H."/>
            <person name="Lindquist E."/>
            <person name="Kapitonov V.V."/>
            <person name="Jurka J."/>
            <person name="Genikhovich G."/>
            <person name="Grigoriev I.V."/>
            <person name="Lucas S.M."/>
            <person name="Steele R.E."/>
            <person name="Finnerty J.R."/>
            <person name="Technau U."/>
            <person name="Martindale M.Q."/>
            <person name="Rokhsar D.S."/>
        </authorList>
    </citation>
    <scope>NUCLEOTIDE SEQUENCE [LARGE SCALE GENOMIC DNA]</scope>
    <source>
        <strain evidence="7">CH2 X CH6</strain>
    </source>
</reference>
<keyword evidence="3" id="KW-0175">Coiled coil</keyword>
<evidence type="ECO:0000313" key="7">
    <source>
        <dbReference type="Proteomes" id="UP000001593"/>
    </source>
</evidence>
<proteinExistence type="inferred from homology"/>
<dbReference type="Pfam" id="PF06244">
    <property type="entry name" value="Ccdc124"/>
    <property type="match status" value="1"/>
</dbReference>
<dbReference type="AlphaFoldDB" id="A7RS85"/>
<dbReference type="GO" id="GO:0003713">
    <property type="term" value="F:transcription coactivator activity"/>
    <property type="evidence" value="ECO:0000318"/>
    <property type="project" value="GO_Central"/>
</dbReference>
<dbReference type="STRING" id="45351.A7RS85"/>
<evidence type="ECO:0000256" key="3">
    <source>
        <dbReference type="ARBA" id="ARBA00023054"/>
    </source>
</evidence>
<dbReference type="PhylomeDB" id="A7RS85"/>
<keyword evidence="7" id="KW-1185">Reference proteome</keyword>
<dbReference type="InParanoid" id="A7RS85"/>
<dbReference type="Proteomes" id="UP000001593">
    <property type="component" value="Unassembled WGS sequence"/>
</dbReference>
<comment type="similarity">
    <text evidence="2">Belongs to the CCDC124 family.</text>
</comment>
<dbReference type="GO" id="GO:0030496">
    <property type="term" value="C:midbody"/>
    <property type="evidence" value="ECO:0007669"/>
    <property type="project" value="UniProtKB-SubCell"/>
</dbReference>
<protein>
    <recommendedName>
        <fullName evidence="5">Coiled-coil domain-containing protein</fullName>
    </recommendedName>
</protein>
<gene>
    <name evidence="6" type="ORF">NEMVEDRAFT_v1g201358</name>
</gene>
<dbReference type="OMA" id="MANENHQ"/>
<feature type="region of interest" description="Disordered" evidence="4">
    <location>
        <begin position="61"/>
        <end position="116"/>
    </location>
</feature>
<evidence type="ECO:0000259" key="5">
    <source>
        <dbReference type="Pfam" id="PF06244"/>
    </source>
</evidence>